<dbReference type="EMBL" id="LAZR01000904">
    <property type="protein sequence ID" value="KKN54977.1"/>
    <property type="molecule type" value="Genomic_DNA"/>
</dbReference>
<protein>
    <submittedName>
        <fullName evidence="1">Uncharacterized protein</fullName>
    </submittedName>
</protein>
<accession>A0A0F9RYH5</accession>
<dbReference type="AlphaFoldDB" id="A0A0F9RYH5"/>
<sequence length="419" mass="49101">MRANSRSLVGNVPQYVIYALMQKRDLYTGIPLSKPILEVGYKTNPRSMKKILTDHRVTLLYSLKGPSNVYFRIAYFTSLQEEGVIPQNARFHDYFEAVPIDMAATVKQMKNLERFWTIYLNRMDGRDAYSLEYNNFFNAIVGDKFDGQRVRNVVDEIRYVSVELDEQKYYIYVSKENLDSFIGLGFDKKDLMWYFREGQKSINKIVSYYYADRNFRDIQKEIITNRLIQLATEGIPYSELINYFYKCNDRRVFIVSNYKDSSFTPEITQYTVDKLYERVMKYVGGVNAYNDIFFDNYLKPYLLEMQAQGLITKETVISILKGELAIPPLDYRSATGMPATSFRWLFQELFGPDIISVLASKDYGVGFVPFQLLKDLNVYVQDDFNFNNRMASHLRTIIDLMFETTDLSEIYRRLNAGTL</sequence>
<comment type="caution">
    <text evidence="1">The sequence shown here is derived from an EMBL/GenBank/DDBJ whole genome shotgun (WGS) entry which is preliminary data.</text>
</comment>
<gene>
    <name evidence="1" type="ORF">LCGC14_0586990</name>
</gene>
<proteinExistence type="predicted"/>
<reference evidence="1" key="1">
    <citation type="journal article" date="2015" name="Nature">
        <title>Complex archaea that bridge the gap between prokaryotes and eukaryotes.</title>
        <authorList>
            <person name="Spang A."/>
            <person name="Saw J.H."/>
            <person name="Jorgensen S.L."/>
            <person name="Zaremba-Niedzwiedzka K."/>
            <person name="Martijn J."/>
            <person name="Lind A.E."/>
            <person name="van Eijk R."/>
            <person name="Schleper C."/>
            <person name="Guy L."/>
            <person name="Ettema T.J."/>
        </authorList>
    </citation>
    <scope>NUCLEOTIDE SEQUENCE</scope>
</reference>
<organism evidence="1">
    <name type="scientific">marine sediment metagenome</name>
    <dbReference type="NCBI Taxonomy" id="412755"/>
    <lineage>
        <taxon>unclassified sequences</taxon>
        <taxon>metagenomes</taxon>
        <taxon>ecological metagenomes</taxon>
    </lineage>
</organism>
<evidence type="ECO:0000313" key="1">
    <source>
        <dbReference type="EMBL" id="KKN54977.1"/>
    </source>
</evidence>
<name>A0A0F9RYH5_9ZZZZ</name>